<keyword evidence="2 5" id="KW-0812">Transmembrane</keyword>
<evidence type="ECO:0000256" key="4">
    <source>
        <dbReference type="ARBA" id="ARBA00023136"/>
    </source>
</evidence>
<name>A0A6I8PN58_ORNAN</name>
<feature type="compositionally biased region" description="Basic and acidic residues" evidence="6">
    <location>
        <begin position="10"/>
        <end position="23"/>
    </location>
</feature>
<protein>
    <submittedName>
        <fullName evidence="7">Uncharacterized protein</fullName>
    </submittedName>
</protein>
<comment type="subcellular location">
    <subcellularLocation>
        <location evidence="1">Membrane</location>
        <topology evidence="1">Multi-pass membrane protein</topology>
    </subcellularLocation>
</comment>
<dbReference type="GO" id="GO:0016020">
    <property type="term" value="C:membrane"/>
    <property type="evidence" value="ECO:0007669"/>
    <property type="project" value="UniProtKB-SubCell"/>
</dbReference>
<organism evidence="7 8">
    <name type="scientific">Ornithorhynchus anatinus</name>
    <name type="common">Duckbill platypus</name>
    <dbReference type="NCBI Taxonomy" id="9258"/>
    <lineage>
        <taxon>Eukaryota</taxon>
        <taxon>Metazoa</taxon>
        <taxon>Chordata</taxon>
        <taxon>Craniata</taxon>
        <taxon>Vertebrata</taxon>
        <taxon>Euteleostomi</taxon>
        <taxon>Mammalia</taxon>
        <taxon>Monotremata</taxon>
        <taxon>Ornithorhynchidae</taxon>
        <taxon>Ornithorhynchus</taxon>
    </lineage>
</organism>
<gene>
    <name evidence="7" type="primary">LOC114813758</name>
</gene>
<evidence type="ECO:0000256" key="6">
    <source>
        <dbReference type="SAM" id="MobiDB-lite"/>
    </source>
</evidence>
<keyword evidence="8" id="KW-1185">Reference proteome</keyword>
<feature type="transmembrane region" description="Helical" evidence="5">
    <location>
        <begin position="99"/>
        <end position="120"/>
    </location>
</feature>
<feature type="transmembrane region" description="Helical" evidence="5">
    <location>
        <begin position="158"/>
        <end position="177"/>
    </location>
</feature>
<evidence type="ECO:0000256" key="1">
    <source>
        <dbReference type="ARBA" id="ARBA00004141"/>
    </source>
</evidence>
<evidence type="ECO:0000313" key="8">
    <source>
        <dbReference type="Proteomes" id="UP000002279"/>
    </source>
</evidence>
<keyword evidence="3 5" id="KW-1133">Transmembrane helix</keyword>
<feature type="region of interest" description="Disordered" evidence="6">
    <location>
        <begin position="1"/>
        <end position="40"/>
    </location>
</feature>
<evidence type="ECO:0000256" key="3">
    <source>
        <dbReference type="ARBA" id="ARBA00022989"/>
    </source>
</evidence>
<evidence type="ECO:0000313" key="7">
    <source>
        <dbReference type="Ensembl" id="ENSOANP00000053915.1"/>
    </source>
</evidence>
<keyword evidence="4 5" id="KW-0472">Membrane</keyword>
<dbReference type="Ensembl" id="ENSOANT00000051127.1">
    <property type="protein sequence ID" value="ENSOANP00000053915.1"/>
    <property type="gene ID" value="ENSOANG00000044362.1"/>
</dbReference>
<dbReference type="PANTHER" id="PTHR23291">
    <property type="entry name" value="BAX INHIBITOR-RELATED"/>
    <property type="match status" value="1"/>
</dbReference>
<dbReference type="InterPro" id="IPR006214">
    <property type="entry name" value="Bax_inhibitor_1-related"/>
</dbReference>
<dbReference type="AlphaFoldDB" id="A0A6I8PN58"/>
<accession>A0A6I8PN58</accession>
<reference evidence="7" key="1">
    <citation type="submission" date="2025-08" db="UniProtKB">
        <authorList>
            <consortium name="Ensembl"/>
        </authorList>
    </citation>
    <scope>IDENTIFICATION</scope>
    <source>
        <strain evidence="7">Glennie</strain>
    </source>
</reference>
<dbReference type="PANTHER" id="PTHR23291:SF50">
    <property type="entry name" value="PROTEIN LIFEGUARD 4"/>
    <property type="match status" value="1"/>
</dbReference>
<dbReference type="GeneTree" id="ENSGT01050000244890"/>
<evidence type="ECO:0000256" key="5">
    <source>
        <dbReference type="RuleBase" id="RU004379"/>
    </source>
</evidence>
<proteinExistence type="inferred from homology"/>
<evidence type="ECO:0000256" key="2">
    <source>
        <dbReference type="ARBA" id="ARBA00022692"/>
    </source>
</evidence>
<feature type="transmembrane region" description="Helical" evidence="5">
    <location>
        <begin position="132"/>
        <end position="151"/>
    </location>
</feature>
<comment type="caution">
    <text evidence="5">Lacks conserved residue(s) required for the propagation of feature annotation.</text>
</comment>
<dbReference type="Bgee" id="ENSOANG00000044362">
    <property type="expression patterns" value="Expressed in testis and 3 other cell types or tissues"/>
</dbReference>
<dbReference type="Proteomes" id="UP000002279">
    <property type="component" value="Unplaced"/>
</dbReference>
<reference evidence="7" key="2">
    <citation type="submission" date="2025-09" db="UniProtKB">
        <authorList>
            <consortium name="Ensembl"/>
        </authorList>
    </citation>
    <scope>IDENTIFICATION</scope>
    <source>
        <strain evidence="7">Glennie</strain>
    </source>
</reference>
<sequence length="346" mass="36976">RPGPVPWRLCDPEGERRGPEGEPTHTQGSTFPPAPAQSASRHRGFVDEASACREFVPALAFRRSGCPSPRGEIRESPALGRDGPAAVGPGGGGDFVRKVYFILALQLTATTAIICTVIYLEPLNKWVQLNRWFTFALFPALFGLIITLACFEEPRRRLPLNFILLGLFLLRGGRGALGAGSHGLRQLRTVPVRPADQVGLHGGPGLPVGSGAGSPRLRDHRRHRPVPVAQDLVRVFWDPDLCSVPGSGHAAHAGRAPPLQPVPRGLRLRRPQPLPGHLHPLPADPGAHRTDALGRRPPGDRAWAVWAFNLCPRPLPAPPNPVAHPAPIASSGLSYPPAGTGGVSLK</sequence>
<comment type="similarity">
    <text evidence="5">Belongs to the BI1 family.</text>
</comment>